<feature type="compositionally biased region" description="Basic and acidic residues" evidence="1">
    <location>
        <begin position="111"/>
        <end position="122"/>
    </location>
</feature>
<reference evidence="2" key="1">
    <citation type="submission" date="2014-09" db="EMBL/GenBank/DDBJ databases">
        <title>Genome sequence of the luminous mushroom Mycena chlorophos for searching fungal bioluminescence genes.</title>
        <authorList>
            <person name="Tanaka Y."/>
            <person name="Kasuga D."/>
            <person name="Oba Y."/>
            <person name="Hase S."/>
            <person name="Sato K."/>
            <person name="Oba Y."/>
            <person name="Sakakibara Y."/>
        </authorList>
    </citation>
    <scope>NUCLEOTIDE SEQUENCE</scope>
</reference>
<feature type="region of interest" description="Disordered" evidence="1">
    <location>
        <begin position="227"/>
        <end position="246"/>
    </location>
</feature>
<organism evidence="2 3">
    <name type="scientific">Mycena chlorophos</name>
    <name type="common">Agaric fungus</name>
    <name type="synonym">Agaricus chlorophos</name>
    <dbReference type="NCBI Taxonomy" id="658473"/>
    <lineage>
        <taxon>Eukaryota</taxon>
        <taxon>Fungi</taxon>
        <taxon>Dikarya</taxon>
        <taxon>Basidiomycota</taxon>
        <taxon>Agaricomycotina</taxon>
        <taxon>Agaricomycetes</taxon>
        <taxon>Agaricomycetidae</taxon>
        <taxon>Agaricales</taxon>
        <taxon>Marasmiineae</taxon>
        <taxon>Mycenaceae</taxon>
        <taxon>Mycena</taxon>
    </lineage>
</organism>
<dbReference type="EMBL" id="DF843436">
    <property type="protein sequence ID" value="GAT47387.1"/>
    <property type="molecule type" value="Genomic_DNA"/>
</dbReference>
<name>A0ABQ0L8B3_MYCCL</name>
<accession>A0ABQ0L8B3</accession>
<sequence length="323" mass="35018">MTSPTSSSDAALQYKSANKARAAPTKGSLSDDDNKMEMKRTGVMSEGPAFDSVYARAWARRVIASTDFQAPKSPQRLLRQTHLAHWQGFAQLPPSLASSRLLSGKPSSQGKTEERPNADRSMRSVGRRVVVANTQVHPVDPPVLTRCGAATCRRRECGDWLAGIEALDRPGGREGGSGEEMVWGPSRRERRWPWRLAQHSPAQTMRMGVGGWHLRSLRDERKRTALSTSSELCKQTIGDGPDNPTQPPHLCEASELSLGREGGLALILRGFRGPKATTATGIRVRVSGRSLPADSSAKALAKRGPSSGEGVHVQLGRATRFGR</sequence>
<feature type="compositionally biased region" description="Polar residues" evidence="1">
    <location>
        <begin position="1"/>
        <end position="10"/>
    </location>
</feature>
<feature type="region of interest" description="Disordered" evidence="1">
    <location>
        <begin position="97"/>
        <end position="124"/>
    </location>
</feature>
<feature type="region of interest" description="Disordered" evidence="1">
    <location>
        <begin position="295"/>
        <end position="323"/>
    </location>
</feature>
<keyword evidence="3" id="KW-1185">Reference proteome</keyword>
<evidence type="ECO:0000313" key="2">
    <source>
        <dbReference type="EMBL" id="GAT47387.1"/>
    </source>
</evidence>
<dbReference type="Proteomes" id="UP000815677">
    <property type="component" value="Unassembled WGS sequence"/>
</dbReference>
<gene>
    <name evidence="2" type="ORF">MCHLO_04848</name>
</gene>
<protein>
    <submittedName>
        <fullName evidence="2">Uncharacterized protein</fullName>
    </submittedName>
</protein>
<feature type="region of interest" description="Disordered" evidence="1">
    <location>
        <begin position="1"/>
        <end position="43"/>
    </location>
</feature>
<proteinExistence type="predicted"/>
<evidence type="ECO:0000256" key="1">
    <source>
        <dbReference type="SAM" id="MobiDB-lite"/>
    </source>
</evidence>
<evidence type="ECO:0000313" key="3">
    <source>
        <dbReference type="Proteomes" id="UP000815677"/>
    </source>
</evidence>